<comment type="caution">
    <text evidence="2">The sequence shown here is derived from an EMBL/GenBank/DDBJ whole genome shotgun (WGS) entry which is preliminary data.</text>
</comment>
<dbReference type="AlphaFoldDB" id="A0A1F6U0K6"/>
<proteinExistence type="predicted"/>
<evidence type="ECO:0000313" key="3">
    <source>
        <dbReference type="Proteomes" id="UP000179037"/>
    </source>
</evidence>
<reference evidence="2 3" key="1">
    <citation type="journal article" date="2016" name="Nat. Commun.">
        <title>Thousands of microbial genomes shed light on interconnected biogeochemical processes in an aquifer system.</title>
        <authorList>
            <person name="Anantharaman K."/>
            <person name="Brown C.T."/>
            <person name="Hug L.A."/>
            <person name="Sharon I."/>
            <person name="Castelle C.J."/>
            <person name="Probst A.J."/>
            <person name="Thomas B.C."/>
            <person name="Singh A."/>
            <person name="Wilkins M.J."/>
            <person name="Karaoz U."/>
            <person name="Brodie E.L."/>
            <person name="Williams K.H."/>
            <person name="Hubbard S.S."/>
            <person name="Banfield J.F."/>
        </authorList>
    </citation>
    <scope>NUCLEOTIDE SEQUENCE [LARGE SCALE GENOMIC DNA]</scope>
</reference>
<evidence type="ECO:0000256" key="1">
    <source>
        <dbReference type="SAM" id="MobiDB-lite"/>
    </source>
</evidence>
<accession>A0A1F6U0K6</accession>
<organism evidence="2 3">
    <name type="scientific">Candidatus Muproteobacteria bacterium RIFCSPLOWO2_01_FULL_60_18</name>
    <dbReference type="NCBI Taxonomy" id="1817768"/>
    <lineage>
        <taxon>Bacteria</taxon>
        <taxon>Pseudomonadati</taxon>
        <taxon>Pseudomonadota</taxon>
        <taxon>Candidatus Muproteobacteria</taxon>
    </lineage>
</organism>
<dbReference type="Proteomes" id="UP000179037">
    <property type="component" value="Unassembled WGS sequence"/>
</dbReference>
<evidence type="ECO:0000313" key="2">
    <source>
        <dbReference type="EMBL" id="OGI50896.1"/>
    </source>
</evidence>
<dbReference type="EMBL" id="MFTC01000057">
    <property type="protein sequence ID" value="OGI50896.1"/>
    <property type="molecule type" value="Genomic_DNA"/>
</dbReference>
<name>A0A1F6U0K6_9PROT</name>
<feature type="region of interest" description="Disordered" evidence="1">
    <location>
        <begin position="91"/>
        <end position="111"/>
    </location>
</feature>
<gene>
    <name evidence="2" type="ORF">A3A87_03330</name>
</gene>
<sequence>MQMGLKGKVKLFLVPPRSIAAGIGDVARLLIEPEAQLFVKTSERSEQGYIFAPGELGERPAVARRAGNRVVFTRRSDRGGFLLVTFLCPSKEKSPAVGQPPTSNTRAKPARQKIISPLSLALSRQGRGK</sequence>
<protein>
    <submittedName>
        <fullName evidence="2">Uncharacterized protein</fullName>
    </submittedName>
</protein>